<dbReference type="Gene3D" id="2.60.120.1440">
    <property type="match status" value="1"/>
</dbReference>
<dbReference type="InterPro" id="IPR012373">
    <property type="entry name" value="Ferrdict_sens_TM"/>
</dbReference>
<dbReference type="FunFam" id="2.60.120.1440:FF:000001">
    <property type="entry name" value="Putative anti-sigma factor"/>
    <property type="match status" value="1"/>
</dbReference>
<feature type="domain" description="Protein FecR C-terminal" evidence="3">
    <location>
        <begin position="292"/>
        <end position="362"/>
    </location>
</feature>
<evidence type="ECO:0000259" key="2">
    <source>
        <dbReference type="Pfam" id="PF04773"/>
    </source>
</evidence>
<dbReference type="EMBL" id="VORO01000015">
    <property type="protein sequence ID" value="TXD88304.1"/>
    <property type="molecule type" value="Genomic_DNA"/>
</dbReference>
<protein>
    <submittedName>
        <fullName evidence="4">DUF4974 domain-containing protein</fullName>
    </submittedName>
</protein>
<dbReference type="OrthoDB" id="704021at2"/>
<dbReference type="Proteomes" id="UP000321578">
    <property type="component" value="Unassembled WGS sequence"/>
</dbReference>
<dbReference type="PANTHER" id="PTHR30273">
    <property type="entry name" value="PERIPLASMIC SIGNAL SENSOR AND SIGMA FACTOR ACTIVATOR FECR-RELATED"/>
    <property type="match status" value="1"/>
</dbReference>
<comment type="caution">
    <text evidence="4">The sequence shown here is derived from an EMBL/GenBank/DDBJ whole genome shotgun (WGS) entry which is preliminary data.</text>
</comment>
<organism evidence="4 5">
    <name type="scientific">Subsaximicrobium wynnwilliamsii</name>
    <dbReference type="NCBI Taxonomy" id="291179"/>
    <lineage>
        <taxon>Bacteria</taxon>
        <taxon>Pseudomonadati</taxon>
        <taxon>Bacteroidota</taxon>
        <taxon>Flavobacteriia</taxon>
        <taxon>Flavobacteriales</taxon>
        <taxon>Flavobacteriaceae</taxon>
        <taxon>Subsaximicrobium</taxon>
    </lineage>
</organism>
<reference evidence="4 5" key="1">
    <citation type="submission" date="2019-08" db="EMBL/GenBank/DDBJ databases">
        <title>Genomes of Subsaximicrobium wynnwilliamsii strains.</title>
        <authorList>
            <person name="Bowman J.P."/>
        </authorList>
    </citation>
    <scope>NUCLEOTIDE SEQUENCE [LARGE SCALE GENOMIC DNA]</scope>
    <source>
        <strain evidence="4 5">2-80-2</strain>
    </source>
</reference>
<dbReference type="Gene3D" id="3.55.50.30">
    <property type="match status" value="1"/>
</dbReference>
<name>A0A5C6ZE51_9FLAO</name>
<dbReference type="Pfam" id="PF16344">
    <property type="entry name" value="FecR_C"/>
    <property type="match status" value="1"/>
</dbReference>
<dbReference type="InterPro" id="IPR006860">
    <property type="entry name" value="FecR"/>
</dbReference>
<gene>
    <name evidence="4" type="ORF">ESY86_13425</name>
</gene>
<proteinExistence type="predicted"/>
<dbReference type="Pfam" id="PF04773">
    <property type="entry name" value="FecR"/>
    <property type="match status" value="1"/>
</dbReference>
<feature type="domain" description="FecR protein" evidence="2">
    <location>
        <begin position="152"/>
        <end position="241"/>
    </location>
</feature>
<dbReference type="PANTHER" id="PTHR30273:SF2">
    <property type="entry name" value="PROTEIN FECR"/>
    <property type="match status" value="1"/>
</dbReference>
<evidence type="ECO:0000259" key="3">
    <source>
        <dbReference type="Pfam" id="PF16344"/>
    </source>
</evidence>
<evidence type="ECO:0000313" key="4">
    <source>
        <dbReference type="EMBL" id="TXD88304.1"/>
    </source>
</evidence>
<evidence type="ECO:0000313" key="5">
    <source>
        <dbReference type="Proteomes" id="UP000321578"/>
    </source>
</evidence>
<keyword evidence="1" id="KW-0472">Membrane</keyword>
<dbReference type="AlphaFoldDB" id="A0A5C6ZE51"/>
<dbReference type="PIRSF" id="PIRSF018266">
    <property type="entry name" value="FecR"/>
    <property type="match status" value="1"/>
</dbReference>
<dbReference type="InterPro" id="IPR032508">
    <property type="entry name" value="FecR_C"/>
</dbReference>
<keyword evidence="1" id="KW-0812">Transmembrane</keyword>
<accession>A0A5C6ZE51</accession>
<sequence length="369" mass="41543">MKLISLLLKSDMTQKNKNPFNSEPLSTKDKLHLRHRIFSSIYHYKRKKRVFRFGVGASVAVVLLLVTFSVLRGSGANASGIEHFVASQKDIPAGQEIQLILNDQHKVNVSEENAKISYSTTGKEVRIGDSKALNQNANPSEAIVYNTLLVPYGKRSEITLSDGSKVWLNSGSKLVFPAKFAAEKREVYLEGEAIFEVSHNENKPFHVQSKNHDLQVLGTVFNLSNYKDDAAIYTVLKSGSVQINYKTNALFNTQKSVKIKPGMLSAFNKNDREVQKSQVDVERYFSWRDGVFIFKNDALKSIMKKLSRYYNVEISIADDALANETFSGYLDVKDNIESVMETIKAAETPGFTYERTADHKLIISLKQNL</sequence>
<keyword evidence="1" id="KW-1133">Transmembrane helix</keyword>
<keyword evidence="5" id="KW-1185">Reference proteome</keyword>
<evidence type="ECO:0000256" key="1">
    <source>
        <dbReference type="SAM" id="Phobius"/>
    </source>
</evidence>
<dbReference type="GO" id="GO:0016989">
    <property type="term" value="F:sigma factor antagonist activity"/>
    <property type="evidence" value="ECO:0007669"/>
    <property type="project" value="TreeGrafter"/>
</dbReference>
<feature type="transmembrane region" description="Helical" evidence="1">
    <location>
        <begin position="50"/>
        <end position="71"/>
    </location>
</feature>